<dbReference type="EMBL" id="VFOP01000001">
    <property type="protein sequence ID" value="TQL49583.1"/>
    <property type="molecule type" value="Genomic_DNA"/>
</dbReference>
<evidence type="ECO:0000256" key="2">
    <source>
        <dbReference type="ARBA" id="ARBA00022475"/>
    </source>
</evidence>
<sequence length="570" mass="56572">MGVLRLLLRRARAGLGLLATLLLLTAGTTAVVAGTVGYARAGAIEAGREALSASSEPAESAVSATTRQGADPATQEAVARAAIAGAFSPAPVEVVASELSEPRQVAGRAERLVALSSPSLLPGDPSFRDRVGLVAGRWPEASADGPVEGALPPAFADGLGVGVGDVLTVGDAEVTVVATWQPVDPDDPIWLGDPPVAAAAPGGDGAPVDDAAASAGERDGTGLLIVPPGEGGAAGPVPSFGGDPYLRWTVLPDTERMLPEHLAVLAGGATDLRASMDDPDLVVRGLVVDGDLAPTAARAAEDLAAARALSVVPITVLLLVSIIAVVQITRVQAATRAAEAELLMARGAARRQVLWWTLLEAGGTGLAGTVLGVGLAVGALQTVPSGPSQTGTVLLVGTAAGAAVLVSLVAVNALQVRALDAGRTGDRSGRGREAVPVAALVFVVGAGLLALWQLHLYESPLITTGTGEVGVDLLASAAPALLLASAAALTAAGLGPFARSLERLTAPCTGAVAHLAATQVARRLVVYAAPLALVVLASGTTTIASLYASTAGGLRDDLATLGTGADLRAP</sequence>
<comment type="subcellular location">
    <subcellularLocation>
        <location evidence="1">Cell membrane</location>
        <topology evidence="1">Multi-pass membrane protein</topology>
    </subcellularLocation>
</comment>
<evidence type="ECO:0000313" key="9">
    <source>
        <dbReference type="Proteomes" id="UP000319516"/>
    </source>
</evidence>
<feature type="transmembrane region" description="Helical" evidence="6">
    <location>
        <begin position="392"/>
        <end position="414"/>
    </location>
</feature>
<feature type="transmembrane region" description="Helical" evidence="6">
    <location>
        <begin position="434"/>
        <end position="454"/>
    </location>
</feature>
<keyword evidence="5 6" id="KW-0472">Membrane</keyword>
<comment type="caution">
    <text evidence="8">The sequence shown here is derived from an EMBL/GenBank/DDBJ whole genome shotgun (WGS) entry which is preliminary data.</text>
</comment>
<dbReference type="InterPro" id="IPR003838">
    <property type="entry name" value="ABC3_permease_C"/>
</dbReference>
<feature type="domain" description="ABC3 transporter permease C-terminal" evidence="7">
    <location>
        <begin position="314"/>
        <end position="386"/>
    </location>
</feature>
<dbReference type="OrthoDB" id="3719151at2"/>
<keyword evidence="3 6" id="KW-0812">Transmembrane</keyword>
<dbReference type="Proteomes" id="UP000319516">
    <property type="component" value="Unassembled WGS sequence"/>
</dbReference>
<evidence type="ECO:0000256" key="4">
    <source>
        <dbReference type="ARBA" id="ARBA00022989"/>
    </source>
</evidence>
<feature type="transmembrane region" description="Helical" evidence="6">
    <location>
        <begin position="524"/>
        <end position="548"/>
    </location>
</feature>
<keyword evidence="9" id="KW-1185">Reference proteome</keyword>
<feature type="transmembrane region" description="Helical" evidence="6">
    <location>
        <begin position="474"/>
        <end position="494"/>
    </location>
</feature>
<reference evidence="8 9" key="1">
    <citation type="submission" date="2019-06" db="EMBL/GenBank/DDBJ databases">
        <title>Sequencing the genomes of 1000 actinobacteria strains.</title>
        <authorList>
            <person name="Klenk H.-P."/>
        </authorList>
    </citation>
    <scope>NUCLEOTIDE SEQUENCE [LARGE SCALE GENOMIC DNA]</scope>
    <source>
        <strain evidence="8 9">DSM 12335</strain>
    </source>
</reference>
<dbReference type="AlphaFoldDB" id="A0A542YN96"/>
<evidence type="ECO:0000256" key="5">
    <source>
        <dbReference type="ARBA" id="ARBA00023136"/>
    </source>
</evidence>
<dbReference type="GO" id="GO:0005886">
    <property type="term" value="C:plasma membrane"/>
    <property type="evidence" value="ECO:0007669"/>
    <property type="project" value="UniProtKB-SubCell"/>
</dbReference>
<name>A0A542YN96_9MICO</name>
<evidence type="ECO:0000313" key="8">
    <source>
        <dbReference type="EMBL" id="TQL49583.1"/>
    </source>
</evidence>
<dbReference type="Pfam" id="PF02687">
    <property type="entry name" value="FtsX"/>
    <property type="match status" value="1"/>
</dbReference>
<dbReference type="RefSeq" id="WP_141783827.1">
    <property type="nucleotide sequence ID" value="NZ_BAAAIK010000003.1"/>
</dbReference>
<feature type="transmembrane region" description="Helical" evidence="6">
    <location>
        <begin position="353"/>
        <end position="380"/>
    </location>
</feature>
<keyword evidence="2" id="KW-1003">Cell membrane</keyword>
<evidence type="ECO:0000256" key="3">
    <source>
        <dbReference type="ARBA" id="ARBA00022692"/>
    </source>
</evidence>
<feature type="transmembrane region" description="Helical" evidence="6">
    <location>
        <begin position="304"/>
        <end position="326"/>
    </location>
</feature>
<organism evidence="8 9">
    <name type="scientific">Ornithinicoccus hortensis</name>
    <dbReference type="NCBI Taxonomy" id="82346"/>
    <lineage>
        <taxon>Bacteria</taxon>
        <taxon>Bacillati</taxon>
        <taxon>Actinomycetota</taxon>
        <taxon>Actinomycetes</taxon>
        <taxon>Micrococcales</taxon>
        <taxon>Intrasporangiaceae</taxon>
        <taxon>Ornithinicoccus</taxon>
    </lineage>
</organism>
<protein>
    <submittedName>
        <fullName evidence="8">FtsX-like permease family protein</fullName>
    </submittedName>
</protein>
<evidence type="ECO:0000256" key="6">
    <source>
        <dbReference type="SAM" id="Phobius"/>
    </source>
</evidence>
<proteinExistence type="predicted"/>
<accession>A0A542YN96</accession>
<gene>
    <name evidence="8" type="ORF">FB467_0658</name>
</gene>
<keyword evidence="4 6" id="KW-1133">Transmembrane helix</keyword>
<evidence type="ECO:0000256" key="1">
    <source>
        <dbReference type="ARBA" id="ARBA00004651"/>
    </source>
</evidence>
<evidence type="ECO:0000259" key="7">
    <source>
        <dbReference type="Pfam" id="PF02687"/>
    </source>
</evidence>